<sequence length="90" mass="9495">MTTPHPPGRPDAWTAASLGLLAVLAVLLFLPLLGGPTPSPWLVASLLLVRIGVQVMRARSNAALRRPASWALDLILVGLLFWVLATPPAA</sequence>
<dbReference type="EMBL" id="JBHRZG010000024">
    <property type="protein sequence ID" value="MFC3834707.1"/>
    <property type="molecule type" value="Genomic_DNA"/>
</dbReference>
<keyword evidence="1" id="KW-1133">Transmembrane helix</keyword>
<proteinExistence type="predicted"/>
<dbReference type="Proteomes" id="UP001595803">
    <property type="component" value="Unassembled WGS sequence"/>
</dbReference>
<comment type="caution">
    <text evidence="2">The sequence shown here is derived from an EMBL/GenBank/DDBJ whole genome shotgun (WGS) entry which is preliminary data.</text>
</comment>
<feature type="transmembrane region" description="Helical" evidence="1">
    <location>
        <begin position="12"/>
        <end position="33"/>
    </location>
</feature>
<keyword evidence="3" id="KW-1185">Reference proteome</keyword>
<reference evidence="3" key="1">
    <citation type="journal article" date="2019" name="Int. J. Syst. Evol. Microbiol.">
        <title>The Global Catalogue of Microorganisms (GCM) 10K type strain sequencing project: providing services to taxonomists for standard genome sequencing and annotation.</title>
        <authorList>
            <consortium name="The Broad Institute Genomics Platform"/>
            <consortium name="The Broad Institute Genome Sequencing Center for Infectious Disease"/>
            <person name="Wu L."/>
            <person name="Ma J."/>
        </authorList>
    </citation>
    <scope>NUCLEOTIDE SEQUENCE [LARGE SCALE GENOMIC DNA]</scope>
    <source>
        <strain evidence="3">CCTCC AB 2017081</strain>
    </source>
</reference>
<evidence type="ECO:0000313" key="3">
    <source>
        <dbReference type="Proteomes" id="UP001595803"/>
    </source>
</evidence>
<protein>
    <recommendedName>
        <fullName evidence="4">DUF3017 domain-containing protein</fullName>
    </recommendedName>
</protein>
<dbReference type="RefSeq" id="WP_322472296.1">
    <property type="nucleotide sequence ID" value="NZ_JBHRZG010000024.1"/>
</dbReference>
<evidence type="ECO:0000256" key="1">
    <source>
        <dbReference type="SAM" id="Phobius"/>
    </source>
</evidence>
<evidence type="ECO:0008006" key="4">
    <source>
        <dbReference type="Google" id="ProtNLM"/>
    </source>
</evidence>
<keyword evidence="1" id="KW-0812">Transmembrane</keyword>
<accession>A0ABV7ZBE9</accession>
<organism evidence="2 3">
    <name type="scientific">Deinococcus rufus</name>
    <dbReference type="NCBI Taxonomy" id="2136097"/>
    <lineage>
        <taxon>Bacteria</taxon>
        <taxon>Thermotogati</taxon>
        <taxon>Deinococcota</taxon>
        <taxon>Deinococci</taxon>
        <taxon>Deinococcales</taxon>
        <taxon>Deinococcaceae</taxon>
        <taxon>Deinococcus</taxon>
    </lineage>
</organism>
<gene>
    <name evidence="2" type="ORF">ACFOSB_17760</name>
</gene>
<evidence type="ECO:0000313" key="2">
    <source>
        <dbReference type="EMBL" id="MFC3834707.1"/>
    </source>
</evidence>
<name>A0ABV7ZBE9_9DEIO</name>
<keyword evidence="1" id="KW-0472">Membrane</keyword>
<feature type="transmembrane region" description="Helical" evidence="1">
    <location>
        <begin position="68"/>
        <end position="85"/>
    </location>
</feature>